<keyword evidence="2" id="KW-1185">Reference proteome</keyword>
<proteinExistence type="predicted"/>
<organism evidence="1 2">
    <name type="scientific">Nyssa sinensis</name>
    <dbReference type="NCBI Taxonomy" id="561372"/>
    <lineage>
        <taxon>Eukaryota</taxon>
        <taxon>Viridiplantae</taxon>
        <taxon>Streptophyta</taxon>
        <taxon>Embryophyta</taxon>
        <taxon>Tracheophyta</taxon>
        <taxon>Spermatophyta</taxon>
        <taxon>Magnoliopsida</taxon>
        <taxon>eudicotyledons</taxon>
        <taxon>Gunneridae</taxon>
        <taxon>Pentapetalae</taxon>
        <taxon>asterids</taxon>
        <taxon>Cornales</taxon>
        <taxon>Nyssaceae</taxon>
        <taxon>Nyssa</taxon>
    </lineage>
</organism>
<reference evidence="1 2" key="1">
    <citation type="submission" date="2019-09" db="EMBL/GenBank/DDBJ databases">
        <title>A chromosome-level genome assembly of the Chinese tupelo Nyssa sinensis.</title>
        <authorList>
            <person name="Yang X."/>
            <person name="Kang M."/>
            <person name="Yang Y."/>
            <person name="Xiong H."/>
            <person name="Wang M."/>
            <person name="Zhang Z."/>
            <person name="Wang Z."/>
            <person name="Wu H."/>
            <person name="Ma T."/>
            <person name="Liu J."/>
            <person name="Xi Z."/>
        </authorList>
    </citation>
    <scope>NUCLEOTIDE SEQUENCE [LARGE SCALE GENOMIC DNA]</scope>
    <source>
        <strain evidence="1">J267</strain>
        <tissue evidence="1">Leaf</tissue>
    </source>
</reference>
<sequence>MNDLGSGLEQLYGRPPQIDGDVSGPLATVQGENHLSPKDERFTTGVTVQGHCNHDFMWRGVIAKGGTPIFHARSVAIGKGLESDIPKVVNCSSITRLGLLTKASEEPDEPTPNRAPVCCAVEAILQPTNSTKNDLQRSFQSNHKLVANLDDHGNKVEEMLFDSYVSSVYQQPTNPVTMINQAHSANVSQLDTSMLLVTEKVVSELLNQAHPAATT</sequence>
<dbReference type="OrthoDB" id="439808at2759"/>
<protein>
    <submittedName>
        <fullName evidence="1">Uncharacterized protein</fullName>
    </submittedName>
</protein>
<dbReference type="Proteomes" id="UP000325577">
    <property type="component" value="Linkage Group LG18"/>
</dbReference>
<name>A0A5J5AWD7_9ASTE</name>
<evidence type="ECO:0000313" key="1">
    <source>
        <dbReference type="EMBL" id="KAA8534580.1"/>
    </source>
</evidence>
<evidence type="ECO:0000313" key="2">
    <source>
        <dbReference type="Proteomes" id="UP000325577"/>
    </source>
</evidence>
<dbReference type="AlphaFoldDB" id="A0A5J5AWD7"/>
<dbReference type="EMBL" id="CM018041">
    <property type="protein sequence ID" value="KAA8534580.1"/>
    <property type="molecule type" value="Genomic_DNA"/>
</dbReference>
<gene>
    <name evidence="1" type="ORF">F0562_032161</name>
</gene>
<accession>A0A5J5AWD7</accession>